<dbReference type="Proteomes" id="UP000015502">
    <property type="component" value="Chromosome"/>
</dbReference>
<dbReference type="STRING" id="523849.OCC_03377"/>
<dbReference type="PANTHER" id="PTHR35368">
    <property type="entry name" value="HYDROPEROXIDE REDUCTASE"/>
    <property type="match status" value="1"/>
</dbReference>
<dbReference type="InterPro" id="IPR036102">
    <property type="entry name" value="OsmC/Ohrsf"/>
</dbReference>
<dbReference type="InterPro" id="IPR015946">
    <property type="entry name" value="KH_dom-like_a/b"/>
</dbReference>
<dbReference type="InterPro" id="IPR003718">
    <property type="entry name" value="OsmC/Ohr_fam"/>
</dbReference>
<dbReference type="EMBL" id="CP006670">
    <property type="protein sequence ID" value="EHR77891.1"/>
    <property type="molecule type" value="Genomic_DNA"/>
</dbReference>
<dbReference type="InterPro" id="IPR052924">
    <property type="entry name" value="OsmC/Ohr_hydroprdx_reductase"/>
</dbReference>
<protein>
    <submittedName>
        <fullName evidence="1">Osmotically inducible protein C</fullName>
    </submittedName>
</protein>
<proteinExistence type="predicted"/>
<organism evidence="1 2">
    <name type="scientific">Thermococcus litoralis (strain ATCC 51850 / DSM 5473 / JCM 8560 / NS-C)</name>
    <dbReference type="NCBI Taxonomy" id="523849"/>
    <lineage>
        <taxon>Archaea</taxon>
        <taxon>Methanobacteriati</taxon>
        <taxon>Methanobacteriota</taxon>
        <taxon>Thermococci</taxon>
        <taxon>Thermococcales</taxon>
        <taxon>Thermococcaceae</taxon>
        <taxon>Thermococcus</taxon>
    </lineage>
</organism>
<evidence type="ECO:0000313" key="1">
    <source>
        <dbReference type="EMBL" id="EHR77891.1"/>
    </source>
</evidence>
<dbReference type="KEGG" id="tlt:OCC_03377"/>
<dbReference type="HOGENOM" id="CLU_100275_2_1_2"/>
<gene>
    <name evidence="1" type="ORF">OCC_03377</name>
</gene>
<evidence type="ECO:0000313" key="2">
    <source>
        <dbReference type="Proteomes" id="UP000015502"/>
    </source>
</evidence>
<name>H3ZQ97_THELN</name>
<dbReference type="PANTHER" id="PTHR35368:SF1">
    <property type="entry name" value="HYDROPEROXIDE REDUCTASE"/>
    <property type="match status" value="1"/>
</dbReference>
<dbReference type="Pfam" id="PF02566">
    <property type="entry name" value="OsmC"/>
    <property type="match status" value="1"/>
</dbReference>
<reference evidence="1 2" key="1">
    <citation type="journal article" date="2012" name="J. Bacteriol.">
        <title>Genome sequence of the model hyperthermophilic archaeon Thermococcus litoralis NS-C.</title>
        <authorList>
            <person name="Gardner A.F."/>
            <person name="Kumar S."/>
            <person name="Perler F.B."/>
        </authorList>
    </citation>
    <scope>NUCLEOTIDE SEQUENCE [LARGE SCALE GENOMIC DNA]</scope>
    <source>
        <strain evidence="2">ATCC 51850 / DSM 5473 / JCM 8560 / NS-C</strain>
    </source>
</reference>
<dbReference type="SUPFAM" id="SSF82784">
    <property type="entry name" value="OsmC-like"/>
    <property type="match status" value="1"/>
</dbReference>
<sequence>MNNWELRKLEEVTIQFHVEGKTESPTKMVAKVREFTIVVDEPPELGGTNEGPNPVEYILVALAGCLTITGHLVAEEKGIGIRSIRIKATGILDPRKFQGLDGERAGYKEIKVEIFPEGNFTESELLEWIKEVEERCPVSDNLKNPTPIKIEVKTKD</sequence>
<dbReference type="PaxDb" id="523849-OCC_03377"/>
<accession>H3ZQ97</accession>
<dbReference type="AlphaFoldDB" id="H3ZQ97"/>
<dbReference type="Gene3D" id="3.30.300.20">
    <property type="match status" value="1"/>
</dbReference>
<keyword evidence="2" id="KW-1185">Reference proteome</keyword>